<protein>
    <submittedName>
        <fullName evidence="3">Uncharacterized protein</fullName>
    </submittedName>
</protein>
<feature type="compositionally biased region" description="Low complexity" evidence="2">
    <location>
        <begin position="7"/>
        <end position="24"/>
    </location>
</feature>
<evidence type="ECO:0000313" key="3">
    <source>
        <dbReference type="EMBL" id="CAK0890482.1"/>
    </source>
</evidence>
<feature type="region of interest" description="Disordered" evidence="2">
    <location>
        <begin position="569"/>
        <end position="692"/>
    </location>
</feature>
<accession>A0ABN9WYH1</accession>
<keyword evidence="1" id="KW-0175">Coiled coil</keyword>
<gene>
    <name evidence="3" type="ORF">PCOR1329_LOCUS70718</name>
</gene>
<name>A0ABN9WYH1_9DINO</name>
<feature type="coiled-coil region" evidence="1">
    <location>
        <begin position="401"/>
        <end position="458"/>
    </location>
</feature>
<evidence type="ECO:0000256" key="1">
    <source>
        <dbReference type="SAM" id="Coils"/>
    </source>
</evidence>
<evidence type="ECO:0000256" key="2">
    <source>
        <dbReference type="SAM" id="MobiDB-lite"/>
    </source>
</evidence>
<dbReference type="EMBL" id="CAUYUJ010019360">
    <property type="protein sequence ID" value="CAK0890482.1"/>
    <property type="molecule type" value="Genomic_DNA"/>
</dbReference>
<feature type="non-terminal residue" evidence="3">
    <location>
        <position position="1"/>
    </location>
</feature>
<feature type="compositionally biased region" description="Low complexity" evidence="2">
    <location>
        <begin position="586"/>
        <end position="597"/>
    </location>
</feature>
<sequence>RGRLGRRAGLGARRARRPSPGDAGPPRRHLRRRPLDGLHGHQRRGAFQPAGRAEPQPGSIRLPGLAAPLWASPPRWAGGAAGAEAGEAGERLERFEGVLAAAFREQARELASLKDPRGHAQLAQAHAAAEESRLSAGSELLARVGACEAAASKAAEDLRRASEAAAAESAASAAGLERLEGRLAACERQAEDAHGAGLVLAAEAAALGRRAGALEGLVGRGPASEARARATLLERVEGVERRMGAFAEGYGAEFATTSLKLDKMQIHLAGCEAHLGTLSSTHEAQAQEVADLRSKLAGCEEGQISSALARLADDSSRLRAEFAGVVVRAEELQKEEEARLRADLDSMARQLDAVQKHLQGVEVRGQRAEPFAAVMCELGHIRTALSARENELSISEVHRAQRALAARLEAAEAGLEALRQSELRRAPEGAARDADRAQSRLRERVEALQGRLDTLAEAQGQSVTALEGLQSWCAGELEGLRKPRDHHHTALVERLNYLEEFLGYSAGMHAEQLASAHAKLGQISGRLSACEADHPPPEARSAAPQDAPSMGASLRQRIDLLEDVVSTLTQGWPGPDLPRSRPEPPRSASATTRRSPSLDGGVDSAQTAARYAWAEPTHGRLEQTRRLASARHRSVPSSRGRGDPARPLGGGDSLGVAWDPSAAAPSALAAPRPRGDSVATPEKVARSAAHRGSVHERLKFFEGLSSTPQRTPCTLDRVSVSYRPSSMPRSWLGRAPR</sequence>
<dbReference type="Proteomes" id="UP001189429">
    <property type="component" value="Unassembled WGS sequence"/>
</dbReference>
<feature type="compositionally biased region" description="Low complexity" evidence="2">
    <location>
        <begin position="660"/>
        <end position="672"/>
    </location>
</feature>
<evidence type="ECO:0000313" key="4">
    <source>
        <dbReference type="Proteomes" id="UP001189429"/>
    </source>
</evidence>
<comment type="caution">
    <text evidence="3">The sequence shown here is derived from an EMBL/GenBank/DDBJ whole genome shotgun (WGS) entry which is preliminary data.</text>
</comment>
<keyword evidence="4" id="KW-1185">Reference proteome</keyword>
<reference evidence="3" key="1">
    <citation type="submission" date="2023-10" db="EMBL/GenBank/DDBJ databases">
        <authorList>
            <person name="Chen Y."/>
            <person name="Shah S."/>
            <person name="Dougan E. K."/>
            <person name="Thang M."/>
            <person name="Chan C."/>
        </authorList>
    </citation>
    <scope>NUCLEOTIDE SEQUENCE [LARGE SCALE GENOMIC DNA]</scope>
</reference>
<feature type="region of interest" description="Disordered" evidence="2">
    <location>
        <begin position="1"/>
        <end position="66"/>
    </location>
</feature>
<organism evidence="3 4">
    <name type="scientific">Prorocentrum cordatum</name>
    <dbReference type="NCBI Taxonomy" id="2364126"/>
    <lineage>
        <taxon>Eukaryota</taxon>
        <taxon>Sar</taxon>
        <taxon>Alveolata</taxon>
        <taxon>Dinophyceae</taxon>
        <taxon>Prorocentrales</taxon>
        <taxon>Prorocentraceae</taxon>
        <taxon>Prorocentrum</taxon>
    </lineage>
</organism>
<proteinExistence type="predicted"/>
<feature type="region of interest" description="Disordered" evidence="2">
    <location>
        <begin position="528"/>
        <end position="551"/>
    </location>
</feature>